<dbReference type="CDD" id="cd07208">
    <property type="entry name" value="Pat_hypo_Ecoli_yjju_like"/>
    <property type="match status" value="1"/>
</dbReference>
<dbReference type="PROSITE" id="PS51635">
    <property type="entry name" value="PNPLA"/>
    <property type="match status" value="1"/>
</dbReference>
<keyword evidence="2" id="KW-0378">Hydrolase</keyword>
<dbReference type="InterPro" id="IPR037483">
    <property type="entry name" value="YjjU-like"/>
</dbReference>
<evidence type="ECO:0000313" key="5">
    <source>
        <dbReference type="Proteomes" id="UP000000492"/>
    </source>
</evidence>
<feature type="short sequence motif" description="GXSXG" evidence="2">
    <location>
        <begin position="41"/>
        <end position="45"/>
    </location>
</feature>
<keyword evidence="1 2" id="KW-0443">Lipid metabolism</keyword>
<dbReference type="STRING" id="662755.CRES_1487"/>
<dbReference type="InterPro" id="IPR002641">
    <property type="entry name" value="PNPLA_dom"/>
</dbReference>
<dbReference type="SUPFAM" id="SSF52151">
    <property type="entry name" value="FabD/lysophospholipase-like"/>
    <property type="match status" value="1"/>
</dbReference>
<evidence type="ECO:0000256" key="2">
    <source>
        <dbReference type="PROSITE-ProRule" id="PRU01161"/>
    </source>
</evidence>
<feature type="domain" description="PNPLA" evidence="3">
    <location>
        <begin position="10"/>
        <end position="183"/>
    </location>
</feature>
<dbReference type="Gene3D" id="3.40.1090.10">
    <property type="entry name" value="Cytosolic phospholipase A2 catalytic domain"/>
    <property type="match status" value="2"/>
</dbReference>
<dbReference type="AlphaFoldDB" id="F8DZS7"/>
<dbReference type="KEGG" id="crd:CRES_1487"/>
<gene>
    <name evidence="4" type="ordered locus">CRES_1487</name>
</gene>
<evidence type="ECO:0000256" key="1">
    <source>
        <dbReference type="ARBA" id="ARBA00023098"/>
    </source>
</evidence>
<keyword evidence="2" id="KW-0442">Lipid degradation</keyword>
<evidence type="ECO:0000313" key="4">
    <source>
        <dbReference type="EMBL" id="AEI09841.1"/>
    </source>
</evidence>
<keyword evidence="5" id="KW-1185">Reference proteome</keyword>
<dbReference type="RefSeq" id="WP_013888851.1">
    <property type="nucleotide sequence ID" value="NC_015673.1"/>
</dbReference>
<name>F8DZS7_CORRG</name>
<feature type="short sequence motif" description="DGA/G" evidence="2">
    <location>
        <begin position="168"/>
        <end position="170"/>
    </location>
</feature>
<dbReference type="GO" id="GO:0016042">
    <property type="term" value="P:lipid catabolic process"/>
    <property type="evidence" value="ECO:0007669"/>
    <property type="project" value="UniProtKB-UniRule"/>
</dbReference>
<dbReference type="HOGENOM" id="CLU_048271_1_1_11"/>
<proteinExistence type="predicted"/>
<sequence length="293" mass="32356">MSIDARNVALVIEGGGMRNSYTAACISELINHGVHFGWVGGISAGASHTVNFLSGDAHRARDSFVEFGANPRTGGIRSMMRGTGFFNAEYIYETAGAPDNDLPFDWEAFHSNPTPFRIGATRADNGETVYWGREDTPDLPSLMKRVRASSTLPGLMPVPSIDGVEYVDGALGASGGLIIDAALDDGFEKFLVLRTKPRGYVRPPLRSPRLVRQLLRKRPAVTEAMIARPEKYNSASQKISELENSGQAKVFYPENMRVTNTERRLSKLRQSWADGMAQTQREWDGWMEFFSSS</sequence>
<dbReference type="Proteomes" id="UP000000492">
    <property type="component" value="Chromosome"/>
</dbReference>
<protein>
    <submittedName>
        <fullName evidence="4">Lysophospholipase</fullName>
    </submittedName>
</protein>
<feature type="active site" description="Proton acceptor" evidence="2">
    <location>
        <position position="168"/>
    </location>
</feature>
<evidence type="ECO:0000259" key="3">
    <source>
        <dbReference type="PROSITE" id="PS51635"/>
    </source>
</evidence>
<dbReference type="Pfam" id="PF19890">
    <property type="entry name" value="DUF6363"/>
    <property type="match status" value="1"/>
</dbReference>
<comment type="caution">
    <text evidence="2">Lacks conserved residue(s) required for the propagation of feature annotation.</text>
</comment>
<dbReference type="InterPro" id="IPR016035">
    <property type="entry name" value="Acyl_Trfase/lysoPLipase"/>
</dbReference>
<feature type="active site" description="Nucleophile" evidence="2">
    <location>
        <position position="43"/>
    </location>
</feature>
<dbReference type="EMBL" id="CP002857">
    <property type="protein sequence ID" value="AEI09841.1"/>
    <property type="molecule type" value="Genomic_DNA"/>
</dbReference>
<dbReference type="eggNOG" id="COG4667">
    <property type="taxonomic scope" value="Bacteria"/>
</dbReference>
<dbReference type="InterPro" id="IPR045943">
    <property type="entry name" value="DUF6363"/>
</dbReference>
<organism evidence="4 5">
    <name type="scientific">Corynebacterium resistens (strain DSM 45100 / JCM 12819 / GTC 2026 / SICGH 158)</name>
    <dbReference type="NCBI Taxonomy" id="662755"/>
    <lineage>
        <taxon>Bacteria</taxon>
        <taxon>Bacillati</taxon>
        <taxon>Actinomycetota</taxon>
        <taxon>Actinomycetes</taxon>
        <taxon>Mycobacteriales</taxon>
        <taxon>Corynebacteriaceae</taxon>
        <taxon>Corynebacterium</taxon>
    </lineage>
</organism>
<dbReference type="GO" id="GO:0016787">
    <property type="term" value="F:hydrolase activity"/>
    <property type="evidence" value="ECO:0007669"/>
    <property type="project" value="UniProtKB-UniRule"/>
</dbReference>
<reference evidence="4 5" key="1">
    <citation type="journal article" date="2012" name="BMC Genomics">
        <title>Complete genome sequence, lifestyle, and multi-drug resistance of the human pathogen Corynebacterium resistens DSM 45100 isolated from blood samples of a leukemia patient.</title>
        <authorList>
            <person name="Schroder J."/>
            <person name="Maus I."/>
            <person name="Meyer K."/>
            <person name="Wordemann S."/>
            <person name="Blom J."/>
            <person name="Jaenicke S."/>
            <person name="Schneider J."/>
            <person name="Trost E."/>
            <person name="Tauch A."/>
        </authorList>
    </citation>
    <scope>NUCLEOTIDE SEQUENCE [LARGE SCALE GENOMIC DNA]</scope>
    <source>
        <strain evidence="5">DSM 45100 / JCM 12819 / CCUG 50093 / GTC 2026 / SICGH 158</strain>
    </source>
</reference>
<accession>F8DZS7</accession>
<dbReference type="Pfam" id="PF01734">
    <property type="entry name" value="Patatin"/>
    <property type="match status" value="1"/>
</dbReference>